<protein>
    <submittedName>
        <fullName evidence="1">Uncharacterized protein</fullName>
    </submittedName>
</protein>
<gene>
    <name evidence="1" type="ORF">Pla52o_07840</name>
</gene>
<evidence type="ECO:0000313" key="2">
    <source>
        <dbReference type="Proteomes" id="UP000316304"/>
    </source>
</evidence>
<name>A0A5C6CRD6_9BACT</name>
<dbReference type="AlphaFoldDB" id="A0A5C6CRD6"/>
<comment type="caution">
    <text evidence="1">The sequence shown here is derived from an EMBL/GenBank/DDBJ whole genome shotgun (WGS) entry which is preliminary data.</text>
</comment>
<accession>A0A5C6CRD6</accession>
<dbReference type="EMBL" id="SJPT01000001">
    <property type="protein sequence ID" value="TWU26928.1"/>
    <property type="molecule type" value="Genomic_DNA"/>
</dbReference>
<keyword evidence="2" id="KW-1185">Reference proteome</keyword>
<organism evidence="1 2">
    <name type="scientific">Novipirellula galeiformis</name>
    <dbReference type="NCBI Taxonomy" id="2528004"/>
    <lineage>
        <taxon>Bacteria</taxon>
        <taxon>Pseudomonadati</taxon>
        <taxon>Planctomycetota</taxon>
        <taxon>Planctomycetia</taxon>
        <taxon>Pirellulales</taxon>
        <taxon>Pirellulaceae</taxon>
        <taxon>Novipirellula</taxon>
    </lineage>
</organism>
<dbReference type="RefSeq" id="WP_146593193.1">
    <property type="nucleotide sequence ID" value="NZ_SJPT01000001.1"/>
</dbReference>
<reference evidence="1 2" key="1">
    <citation type="submission" date="2019-02" db="EMBL/GenBank/DDBJ databases">
        <title>Deep-cultivation of Planctomycetes and their phenomic and genomic characterization uncovers novel biology.</title>
        <authorList>
            <person name="Wiegand S."/>
            <person name="Jogler M."/>
            <person name="Boedeker C."/>
            <person name="Pinto D."/>
            <person name="Vollmers J."/>
            <person name="Rivas-Marin E."/>
            <person name="Kohn T."/>
            <person name="Peeters S.H."/>
            <person name="Heuer A."/>
            <person name="Rast P."/>
            <person name="Oberbeckmann S."/>
            <person name="Bunk B."/>
            <person name="Jeske O."/>
            <person name="Meyerdierks A."/>
            <person name="Storesund J.E."/>
            <person name="Kallscheuer N."/>
            <person name="Luecker S."/>
            <person name="Lage O.M."/>
            <person name="Pohl T."/>
            <person name="Merkel B.J."/>
            <person name="Hornburger P."/>
            <person name="Mueller R.-W."/>
            <person name="Bruemmer F."/>
            <person name="Labrenz M."/>
            <person name="Spormann A.M."/>
            <person name="Op Den Camp H."/>
            <person name="Overmann J."/>
            <person name="Amann R."/>
            <person name="Jetten M.S.M."/>
            <person name="Mascher T."/>
            <person name="Medema M.H."/>
            <person name="Devos D.P."/>
            <person name="Kaster A.-K."/>
            <person name="Ovreas L."/>
            <person name="Rohde M."/>
            <person name="Galperin M.Y."/>
            <person name="Jogler C."/>
        </authorList>
    </citation>
    <scope>NUCLEOTIDE SEQUENCE [LARGE SCALE GENOMIC DNA]</scope>
    <source>
        <strain evidence="1 2">Pla52o</strain>
    </source>
</reference>
<proteinExistence type="predicted"/>
<evidence type="ECO:0000313" key="1">
    <source>
        <dbReference type="EMBL" id="TWU26928.1"/>
    </source>
</evidence>
<dbReference type="Proteomes" id="UP000316304">
    <property type="component" value="Unassembled WGS sequence"/>
</dbReference>
<sequence length="82" mass="9065">MMWILASVFIVGLAVCFCGGSRGDREDLDCSYRVAQPWPIDQLFFGDLVQFESVPLELHDTASVAGIRFSKQPARCDKILAG</sequence>
<dbReference type="OrthoDB" id="267914at2"/>